<comment type="similarity">
    <text evidence="2 8">Belongs to the MIP/aquaporin (TC 1.A.8) family.</text>
</comment>
<dbReference type="PANTHER" id="PTHR43829">
    <property type="entry name" value="AQUAPORIN OR AQUAGLYCEROPORIN RELATED"/>
    <property type="match status" value="1"/>
</dbReference>
<evidence type="ECO:0000256" key="1">
    <source>
        <dbReference type="ARBA" id="ARBA00004141"/>
    </source>
</evidence>
<comment type="function">
    <text evidence="7">Aquaglyceroporin that may modulate the water content and osmolytes during anhydrobiosis.</text>
</comment>
<gene>
    <name evidence="10" type="ORF">WR25_00967</name>
</gene>
<keyword evidence="4 8" id="KW-0812">Transmembrane</keyword>
<protein>
    <recommendedName>
        <fullName evidence="12">Aquaporin</fullName>
    </recommendedName>
</protein>
<dbReference type="SUPFAM" id="SSF81338">
    <property type="entry name" value="Aquaporin-like"/>
    <property type="match status" value="1"/>
</dbReference>
<evidence type="ECO:0000256" key="4">
    <source>
        <dbReference type="ARBA" id="ARBA00022692"/>
    </source>
</evidence>
<comment type="caution">
    <text evidence="10">The sequence shown here is derived from an EMBL/GenBank/DDBJ whole genome shotgun (WGS) entry which is preliminary data.</text>
</comment>
<dbReference type="Pfam" id="PF00230">
    <property type="entry name" value="MIP"/>
    <property type="match status" value="1"/>
</dbReference>
<dbReference type="InterPro" id="IPR000425">
    <property type="entry name" value="MIP"/>
</dbReference>
<evidence type="ECO:0000256" key="9">
    <source>
        <dbReference type="SAM" id="Phobius"/>
    </source>
</evidence>
<keyword evidence="11" id="KW-1185">Reference proteome</keyword>
<keyword evidence="6 9" id="KW-0472">Membrane</keyword>
<keyword evidence="3 8" id="KW-0813">Transport</keyword>
<evidence type="ECO:0000256" key="6">
    <source>
        <dbReference type="ARBA" id="ARBA00023136"/>
    </source>
</evidence>
<evidence type="ECO:0008006" key="12">
    <source>
        <dbReference type="Google" id="ProtNLM"/>
    </source>
</evidence>
<evidence type="ECO:0000256" key="7">
    <source>
        <dbReference type="ARBA" id="ARBA00045280"/>
    </source>
</evidence>
<dbReference type="CDD" id="cd00333">
    <property type="entry name" value="MIP"/>
    <property type="match status" value="1"/>
</dbReference>
<dbReference type="GO" id="GO:0015250">
    <property type="term" value="F:water channel activity"/>
    <property type="evidence" value="ECO:0007669"/>
    <property type="project" value="TreeGrafter"/>
</dbReference>
<feature type="transmembrane region" description="Helical" evidence="9">
    <location>
        <begin position="190"/>
        <end position="211"/>
    </location>
</feature>
<proteinExistence type="inferred from homology"/>
<sequence length="292" mass="32522">MANLPPQERLRRFGAKNVLIRNLLAELFGTFTLCFVGLSIVVQFHIGKTKFTNWLGVNIGWGFAILFSVQSTLRISGGHLNPAVSLLMWSFGHIKFTWFILYSIAQTIGAFIAAAATYFYYIDSFDHYDKGIRSVLGPTGTGVCFCSYPQEYLGVLSPYIDQIVGTGALAFFLCVVIDERNGIPKVWHPTFFSFLLIMIGCAFGMNLGYPINPARDFGPRLFSYFIYGAGVFSSPYNMYFLAPIIGPFIGALLGGWLYFLTIGMQNPPVEGIRNTDIPYIDQDGELRKPLTA</sequence>
<feature type="transmembrane region" description="Helical" evidence="9">
    <location>
        <begin position="96"/>
        <end position="121"/>
    </location>
</feature>
<evidence type="ECO:0000256" key="3">
    <source>
        <dbReference type="ARBA" id="ARBA00022448"/>
    </source>
</evidence>
<name>A0A2A2JVU2_9BILA</name>
<dbReference type="AlphaFoldDB" id="A0A2A2JVU2"/>
<dbReference type="Proteomes" id="UP000218231">
    <property type="component" value="Unassembled WGS sequence"/>
</dbReference>
<feature type="transmembrane region" description="Helical" evidence="9">
    <location>
        <begin position="159"/>
        <end position="178"/>
    </location>
</feature>
<evidence type="ECO:0000313" key="10">
    <source>
        <dbReference type="EMBL" id="PAV65794.1"/>
    </source>
</evidence>
<feature type="transmembrane region" description="Helical" evidence="9">
    <location>
        <begin position="20"/>
        <end position="42"/>
    </location>
</feature>
<evidence type="ECO:0000256" key="8">
    <source>
        <dbReference type="RuleBase" id="RU000477"/>
    </source>
</evidence>
<evidence type="ECO:0000256" key="2">
    <source>
        <dbReference type="ARBA" id="ARBA00006175"/>
    </source>
</evidence>
<dbReference type="OrthoDB" id="3222at2759"/>
<dbReference type="Gene3D" id="1.20.1080.10">
    <property type="entry name" value="Glycerol uptake facilitator protein"/>
    <property type="match status" value="1"/>
</dbReference>
<evidence type="ECO:0000256" key="5">
    <source>
        <dbReference type="ARBA" id="ARBA00022989"/>
    </source>
</evidence>
<comment type="subcellular location">
    <subcellularLocation>
        <location evidence="1">Membrane</location>
        <topology evidence="1">Multi-pass membrane protein</topology>
    </subcellularLocation>
</comment>
<dbReference type="GO" id="GO:0016323">
    <property type="term" value="C:basolateral plasma membrane"/>
    <property type="evidence" value="ECO:0007669"/>
    <property type="project" value="TreeGrafter"/>
</dbReference>
<dbReference type="PANTHER" id="PTHR43829:SF8">
    <property type="entry name" value="AQUAPORIN"/>
    <property type="match status" value="1"/>
</dbReference>
<dbReference type="EMBL" id="LIAE01010193">
    <property type="protein sequence ID" value="PAV65794.1"/>
    <property type="molecule type" value="Genomic_DNA"/>
</dbReference>
<evidence type="ECO:0000313" key="11">
    <source>
        <dbReference type="Proteomes" id="UP000218231"/>
    </source>
</evidence>
<reference evidence="10 11" key="1">
    <citation type="journal article" date="2017" name="Curr. Biol.">
        <title>Genome architecture and evolution of a unichromosomal asexual nematode.</title>
        <authorList>
            <person name="Fradin H."/>
            <person name="Zegar C."/>
            <person name="Gutwein M."/>
            <person name="Lucas J."/>
            <person name="Kovtun M."/>
            <person name="Corcoran D."/>
            <person name="Baugh L.R."/>
            <person name="Kiontke K."/>
            <person name="Gunsalus K."/>
            <person name="Fitch D.H."/>
            <person name="Piano F."/>
        </authorList>
    </citation>
    <scope>NUCLEOTIDE SEQUENCE [LARGE SCALE GENOMIC DNA]</scope>
    <source>
        <strain evidence="10">PF1309</strain>
    </source>
</reference>
<organism evidence="10 11">
    <name type="scientific">Diploscapter pachys</name>
    <dbReference type="NCBI Taxonomy" id="2018661"/>
    <lineage>
        <taxon>Eukaryota</taxon>
        <taxon>Metazoa</taxon>
        <taxon>Ecdysozoa</taxon>
        <taxon>Nematoda</taxon>
        <taxon>Chromadorea</taxon>
        <taxon>Rhabditida</taxon>
        <taxon>Rhabditina</taxon>
        <taxon>Rhabditomorpha</taxon>
        <taxon>Rhabditoidea</taxon>
        <taxon>Rhabditidae</taxon>
        <taxon>Diploscapter</taxon>
    </lineage>
</organism>
<feature type="transmembrane region" description="Helical" evidence="9">
    <location>
        <begin position="54"/>
        <end position="75"/>
    </location>
</feature>
<accession>A0A2A2JVU2</accession>
<dbReference type="PRINTS" id="PR00783">
    <property type="entry name" value="MINTRINSICP"/>
</dbReference>
<dbReference type="InterPro" id="IPR050363">
    <property type="entry name" value="MIP/Aquaporin"/>
</dbReference>
<dbReference type="GO" id="GO:0015254">
    <property type="term" value="F:glycerol channel activity"/>
    <property type="evidence" value="ECO:0007669"/>
    <property type="project" value="TreeGrafter"/>
</dbReference>
<dbReference type="STRING" id="2018661.A0A2A2JVU2"/>
<dbReference type="InterPro" id="IPR023271">
    <property type="entry name" value="Aquaporin-like"/>
</dbReference>
<keyword evidence="5 9" id="KW-1133">Transmembrane helix</keyword>
<feature type="transmembrane region" description="Helical" evidence="9">
    <location>
        <begin position="238"/>
        <end position="259"/>
    </location>
</feature>
<dbReference type="EMBL" id="LIAE01010193">
    <property type="protein sequence ID" value="PAV65793.1"/>
    <property type="molecule type" value="Genomic_DNA"/>
</dbReference>